<dbReference type="PANTHER" id="PTHR33908:SF11">
    <property type="entry name" value="MEMBRANE PROTEIN"/>
    <property type="match status" value="1"/>
</dbReference>
<keyword evidence="2" id="KW-1003">Cell membrane</keyword>
<sequence length="549" mass="63052">MNLNFSIPIRKIKAAIEVLEKLHYQNLVLYISWLLAIIATNYYFYHDLIVTYGDAESHLNIAKRVVHSLTPGMAQLGGIWLPIPHILMIPFVYFDPLWRTGLAGSIVSGAAFIISSIFLYKLVFLLSKNKFASFLSFLVFALNPNILYLQATPMTELPLLAFFILSSYFFIKYIINESDIGSLLLSAFFGFCAVLTRYDGWFLVIFEALSLVLLYFQHVKFGFRHDVVGSGQVKRGIIFRESFSKTEGKTLLFATLAFFGVALWMIWDLLILGDPFYFTNSQFSARMQQQEWLRRGELPAYHNLPLAFAYYLVTSMSNAGVIIFLVAIAGLISYLGYKKDVHRFYIAFILLVPFIFNVFTMFVGQSVIFIPHLTPVNFEWRLFNVRYGVLMIPVIALFFGYVFHKTKSIGAKVLLISLFIMQFGLYFVGYSKIISLADGTEGLSKAKIPDAETWISKNYDTGLVLIDDYARTLSIIRSGIPMQNIIYIGNKPYWEVSLVAPERYASWIIMQKDDDVWKAIYDKPDVQGRLFKYFKKVYTSPQILIFRKI</sequence>
<dbReference type="STRING" id="1802056.A2954_06650"/>
<feature type="transmembrane region" description="Helical" evidence="8">
    <location>
        <begin position="344"/>
        <end position="370"/>
    </location>
</feature>
<protein>
    <recommendedName>
        <fullName evidence="11">Glycosyltransferase RgtA/B/C/D-like domain-containing protein</fullName>
    </recommendedName>
</protein>
<evidence type="ECO:0000313" key="10">
    <source>
        <dbReference type="Proteomes" id="UP000177698"/>
    </source>
</evidence>
<dbReference type="AlphaFoldDB" id="A0A1F7ICD3"/>
<feature type="transmembrane region" description="Helical" evidence="8">
    <location>
        <begin position="27"/>
        <end position="45"/>
    </location>
</feature>
<feature type="transmembrane region" description="Helical" evidence="8">
    <location>
        <begin position="187"/>
        <end position="216"/>
    </location>
</feature>
<keyword evidence="6 8" id="KW-1133">Transmembrane helix</keyword>
<feature type="transmembrane region" description="Helical" evidence="8">
    <location>
        <begin position="382"/>
        <end position="402"/>
    </location>
</feature>
<feature type="transmembrane region" description="Helical" evidence="8">
    <location>
        <begin position="308"/>
        <end position="332"/>
    </location>
</feature>
<feature type="transmembrane region" description="Helical" evidence="8">
    <location>
        <begin position="106"/>
        <end position="125"/>
    </location>
</feature>
<accession>A0A1F7ICD3</accession>
<proteinExistence type="predicted"/>
<evidence type="ECO:0000256" key="3">
    <source>
        <dbReference type="ARBA" id="ARBA00022676"/>
    </source>
</evidence>
<dbReference type="EMBL" id="MGAG01000016">
    <property type="protein sequence ID" value="OGK41010.1"/>
    <property type="molecule type" value="Genomic_DNA"/>
</dbReference>
<evidence type="ECO:0000256" key="6">
    <source>
        <dbReference type="ARBA" id="ARBA00022989"/>
    </source>
</evidence>
<comment type="subcellular location">
    <subcellularLocation>
        <location evidence="1">Cell membrane</location>
        <topology evidence="1">Multi-pass membrane protein</topology>
    </subcellularLocation>
</comment>
<keyword evidence="5 8" id="KW-0812">Transmembrane</keyword>
<evidence type="ECO:0000256" key="1">
    <source>
        <dbReference type="ARBA" id="ARBA00004651"/>
    </source>
</evidence>
<evidence type="ECO:0000256" key="2">
    <source>
        <dbReference type="ARBA" id="ARBA00022475"/>
    </source>
</evidence>
<gene>
    <name evidence="9" type="ORF">A2954_06650</name>
</gene>
<reference evidence="9 10" key="1">
    <citation type="journal article" date="2016" name="Nat. Commun.">
        <title>Thousands of microbial genomes shed light on interconnected biogeochemical processes in an aquifer system.</title>
        <authorList>
            <person name="Anantharaman K."/>
            <person name="Brown C.T."/>
            <person name="Hug L.A."/>
            <person name="Sharon I."/>
            <person name="Castelle C.J."/>
            <person name="Probst A.J."/>
            <person name="Thomas B.C."/>
            <person name="Singh A."/>
            <person name="Wilkins M.J."/>
            <person name="Karaoz U."/>
            <person name="Brodie E.L."/>
            <person name="Williams K.H."/>
            <person name="Hubbard S.S."/>
            <person name="Banfield J.F."/>
        </authorList>
    </citation>
    <scope>NUCLEOTIDE SEQUENCE [LARGE SCALE GENOMIC DNA]</scope>
</reference>
<evidence type="ECO:0000256" key="4">
    <source>
        <dbReference type="ARBA" id="ARBA00022679"/>
    </source>
</evidence>
<feature type="transmembrane region" description="Helical" evidence="8">
    <location>
        <begin position="73"/>
        <end position="94"/>
    </location>
</feature>
<feature type="transmembrane region" description="Helical" evidence="8">
    <location>
        <begin position="250"/>
        <end position="267"/>
    </location>
</feature>
<feature type="transmembrane region" description="Helical" evidence="8">
    <location>
        <begin position="409"/>
        <end position="428"/>
    </location>
</feature>
<evidence type="ECO:0008006" key="11">
    <source>
        <dbReference type="Google" id="ProtNLM"/>
    </source>
</evidence>
<keyword evidence="4" id="KW-0808">Transferase</keyword>
<dbReference type="GO" id="GO:0005886">
    <property type="term" value="C:plasma membrane"/>
    <property type="evidence" value="ECO:0007669"/>
    <property type="project" value="UniProtKB-SubCell"/>
</dbReference>
<keyword evidence="3" id="KW-0328">Glycosyltransferase</keyword>
<name>A0A1F7ICD3_9BACT</name>
<comment type="caution">
    <text evidence="9">The sequence shown here is derived from an EMBL/GenBank/DDBJ whole genome shotgun (WGS) entry which is preliminary data.</text>
</comment>
<organism evidence="9 10">
    <name type="scientific">Candidatus Roizmanbacteria bacterium RIFCSPLOWO2_01_FULL_37_12</name>
    <dbReference type="NCBI Taxonomy" id="1802056"/>
    <lineage>
        <taxon>Bacteria</taxon>
        <taxon>Candidatus Roizmaniibacteriota</taxon>
    </lineage>
</organism>
<dbReference type="GO" id="GO:0009103">
    <property type="term" value="P:lipopolysaccharide biosynthetic process"/>
    <property type="evidence" value="ECO:0007669"/>
    <property type="project" value="UniProtKB-ARBA"/>
</dbReference>
<evidence type="ECO:0000256" key="7">
    <source>
        <dbReference type="ARBA" id="ARBA00023136"/>
    </source>
</evidence>
<evidence type="ECO:0000313" key="9">
    <source>
        <dbReference type="EMBL" id="OGK41010.1"/>
    </source>
</evidence>
<dbReference type="Proteomes" id="UP000177698">
    <property type="component" value="Unassembled WGS sequence"/>
</dbReference>
<dbReference type="PANTHER" id="PTHR33908">
    <property type="entry name" value="MANNOSYLTRANSFERASE YKCB-RELATED"/>
    <property type="match status" value="1"/>
</dbReference>
<feature type="transmembrane region" description="Helical" evidence="8">
    <location>
        <begin position="131"/>
        <end position="150"/>
    </location>
</feature>
<dbReference type="InterPro" id="IPR050297">
    <property type="entry name" value="LipidA_mod_glycosyltrf_83"/>
</dbReference>
<keyword evidence="7 8" id="KW-0472">Membrane</keyword>
<dbReference type="GO" id="GO:0016763">
    <property type="term" value="F:pentosyltransferase activity"/>
    <property type="evidence" value="ECO:0007669"/>
    <property type="project" value="TreeGrafter"/>
</dbReference>
<evidence type="ECO:0000256" key="8">
    <source>
        <dbReference type="SAM" id="Phobius"/>
    </source>
</evidence>
<evidence type="ECO:0000256" key="5">
    <source>
        <dbReference type="ARBA" id="ARBA00022692"/>
    </source>
</evidence>